<keyword evidence="2 5" id="KW-0812">Transmembrane</keyword>
<dbReference type="PRINTS" id="PR00237">
    <property type="entry name" value="GPCRRHODOPSN"/>
</dbReference>
<dbReference type="EnsemblMetazoa" id="CapteT201218">
    <property type="protein sequence ID" value="CapteP201218"/>
    <property type="gene ID" value="CapteG201218"/>
</dbReference>
<evidence type="ECO:0000313" key="9">
    <source>
        <dbReference type="Proteomes" id="UP000014760"/>
    </source>
</evidence>
<dbReference type="InterPro" id="IPR000276">
    <property type="entry name" value="GPCR_Rhodpsn"/>
</dbReference>
<reference evidence="9" key="1">
    <citation type="submission" date="2012-12" db="EMBL/GenBank/DDBJ databases">
        <authorList>
            <person name="Hellsten U."/>
            <person name="Grimwood J."/>
            <person name="Chapman J.A."/>
            <person name="Shapiro H."/>
            <person name="Aerts A."/>
            <person name="Otillar R.P."/>
            <person name="Terry A.Y."/>
            <person name="Boore J.L."/>
            <person name="Simakov O."/>
            <person name="Marletaz F."/>
            <person name="Cho S.-J."/>
            <person name="Edsinger-Gonzales E."/>
            <person name="Havlak P."/>
            <person name="Kuo D.-H."/>
            <person name="Larsson T."/>
            <person name="Lv J."/>
            <person name="Arendt D."/>
            <person name="Savage R."/>
            <person name="Osoegawa K."/>
            <person name="de Jong P."/>
            <person name="Lindberg D.R."/>
            <person name="Seaver E.C."/>
            <person name="Weisblat D.A."/>
            <person name="Putnam N.H."/>
            <person name="Grigoriev I.V."/>
            <person name="Rokhsar D.S."/>
        </authorList>
    </citation>
    <scope>NUCLEOTIDE SEQUENCE</scope>
    <source>
        <strain evidence="9">I ESC-2004</strain>
    </source>
</reference>
<dbReference type="HOGENOM" id="CLU_897867_0_0_1"/>
<evidence type="ECO:0000256" key="4">
    <source>
        <dbReference type="ARBA" id="ARBA00023136"/>
    </source>
</evidence>
<dbReference type="OrthoDB" id="6286129at2759"/>
<dbReference type="Proteomes" id="UP000014760">
    <property type="component" value="Unassembled WGS sequence"/>
</dbReference>
<dbReference type="EMBL" id="KB305197">
    <property type="protein sequence ID" value="ELU01296.1"/>
    <property type="molecule type" value="Genomic_DNA"/>
</dbReference>
<evidence type="ECO:0000256" key="1">
    <source>
        <dbReference type="ARBA" id="ARBA00004370"/>
    </source>
</evidence>
<dbReference type="PROSITE" id="PS50262">
    <property type="entry name" value="G_PROTEIN_RECEP_F1_2"/>
    <property type="match status" value="1"/>
</dbReference>
<dbReference type="PANTHER" id="PTHR46641:SF2">
    <property type="entry name" value="FMRFAMIDE RECEPTOR"/>
    <property type="match status" value="1"/>
</dbReference>
<accession>R7U595</accession>
<reference evidence="7 9" key="2">
    <citation type="journal article" date="2013" name="Nature">
        <title>Insights into bilaterian evolution from three spiralian genomes.</title>
        <authorList>
            <person name="Simakov O."/>
            <person name="Marletaz F."/>
            <person name="Cho S.J."/>
            <person name="Edsinger-Gonzales E."/>
            <person name="Havlak P."/>
            <person name="Hellsten U."/>
            <person name="Kuo D.H."/>
            <person name="Larsson T."/>
            <person name="Lv J."/>
            <person name="Arendt D."/>
            <person name="Savage R."/>
            <person name="Osoegawa K."/>
            <person name="de Jong P."/>
            <person name="Grimwood J."/>
            <person name="Chapman J.A."/>
            <person name="Shapiro H."/>
            <person name="Aerts A."/>
            <person name="Otillar R.P."/>
            <person name="Terry A.Y."/>
            <person name="Boore J.L."/>
            <person name="Grigoriev I.V."/>
            <person name="Lindberg D.R."/>
            <person name="Seaver E.C."/>
            <person name="Weisblat D.A."/>
            <person name="Putnam N.H."/>
            <person name="Rokhsar D.S."/>
        </authorList>
    </citation>
    <scope>NUCLEOTIDE SEQUENCE</scope>
    <source>
        <strain evidence="7 9">I ESC-2004</strain>
    </source>
</reference>
<dbReference type="GO" id="GO:0016020">
    <property type="term" value="C:membrane"/>
    <property type="evidence" value="ECO:0007669"/>
    <property type="project" value="UniProtKB-SubCell"/>
</dbReference>
<name>R7U595_CAPTE</name>
<dbReference type="FunCoup" id="R7U595">
    <property type="interactions" value="20"/>
</dbReference>
<dbReference type="Gene3D" id="1.20.1070.10">
    <property type="entry name" value="Rhodopsin 7-helix transmembrane proteins"/>
    <property type="match status" value="1"/>
</dbReference>
<keyword evidence="9" id="KW-1185">Reference proteome</keyword>
<feature type="domain" description="G-protein coupled receptors family 1 profile" evidence="6">
    <location>
        <begin position="53"/>
        <end position="249"/>
    </location>
</feature>
<dbReference type="InterPro" id="IPR052954">
    <property type="entry name" value="GPCR-Ligand_Int"/>
</dbReference>
<organism evidence="7">
    <name type="scientific">Capitella teleta</name>
    <name type="common">Polychaete worm</name>
    <dbReference type="NCBI Taxonomy" id="283909"/>
    <lineage>
        <taxon>Eukaryota</taxon>
        <taxon>Metazoa</taxon>
        <taxon>Spiralia</taxon>
        <taxon>Lophotrochozoa</taxon>
        <taxon>Annelida</taxon>
        <taxon>Polychaeta</taxon>
        <taxon>Sedentaria</taxon>
        <taxon>Scolecida</taxon>
        <taxon>Capitellidae</taxon>
        <taxon>Capitella</taxon>
    </lineage>
</organism>
<dbReference type="AlphaFoldDB" id="R7U595"/>
<evidence type="ECO:0000256" key="2">
    <source>
        <dbReference type="ARBA" id="ARBA00022692"/>
    </source>
</evidence>
<feature type="transmembrane region" description="Helical" evidence="5">
    <location>
        <begin position="161"/>
        <end position="182"/>
    </location>
</feature>
<feature type="transmembrane region" description="Helical" evidence="5">
    <location>
        <begin position="42"/>
        <end position="61"/>
    </location>
</feature>
<dbReference type="SUPFAM" id="SSF81321">
    <property type="entry name" value="Family A G protein-coupled receptor-like"/>
    <property type="match status" value="1"/>
</dbReference>
<evidence type="ECO:0000259" key="6">
    <source>
        <dbReference type="PROSITE" id="PS50262"/>
    </source>
</evidence>
<dbReference type="EMBL" id="AMQN01009343">
    <property type="status" value="NOT_ANNOTATED_CDS"/>
    <property type="molecule type" value="Genomic_DNA"/>
</dbReference>
<feature type="transmembrane region" description="Helical" evidence="5">
    <location>
        <begin position="113"/>
        <end position="141"/>
    </location>
</feature>
<dbReference type="GO" id="GO:0004930">
    <property type="term" value="F:G protein-coupled receptor activity"/>
    <property type="evidence" value="ECO:0007669"/>
    <property type="project" value="InterPro"/>
</dbReference>
<dbReference type="EMBL" id="AMQN01009342">
    <property type="status" value="NOT_ANNOTATED_CDS"/>
    <property type="molecule type" value="Genomic_DNA"/>
</dbReference>
<sequence length="310" mass="34323">MNCTLYVTSNITVEVQETTLSPQERALVTSLKEWETFFGTRISVALCCFGVLGNILNLLALTRRSLVAHMGPMEKSATCGLVALALSDLLFCLLNLPNAFVPQGVNQWVTLGFAAFYAVYGQAVINVLVVSSTWLTVVMAVSRYFAICHPLHARLIVGMKFAKASILAVFIGSVALVLPRFWHYQTTCMYLSEEQQAMYPSSSPTWYQLDEGLLGRGSKGWRIYIICHFILAVFVPVLVLAFCNVYLVRYPSCERSGFVGAVAGHGTISSISPPFSLRKSLLRAYVVIDTAIDIDTDNINFVRCYGRTRN</sequence>
<protein>
    <recommendedName>
        <fullName evidence="6">G-protein coupled receptors family 1 profile domain-containing protein</fullName>
    </recommendedName>
</protein>
<dbReference type="CDD" id="cd14978">
    <property type="entry name" value="7tmA_FMRFamide_R-like"/>
    <property type="match status" value="1"/>
</dbReference>
<evidence type="ECO:0000256" key="3">
    <source>
        <dbReference type="ARBA" id="ARBA00022989"/>
    </source>
</evidence>
<feature type="transmembrane region" description="Helical" evidence="5">
    <location>
        <begin position="81"/>
        <end position="101"/>
    </location>
</feature>
<keyword evidence="3 5" id="KW-1133">Transmembrane helix</keyword>
<gene>
    <name evidence="7" type="ORF">CAPTEDRAFT_201218</name>
</gene>
<dbReference type="PANTHER" id="PTHR46641">
    <property type="entry name" value="FMRFAMIDE RECEPTOR-RELATED"/>
    <property type="match status" value="1"/>
</dbReference>
<dbReference type="InterPro" id="IPR017452">
    <property type="entry name" value="GPCR_Rhodpsn_7TM"/>
</dbReference>
<dbReference type="Pfam" id="PF00001">
    <property type="entry name" value="7tm_1"/>
    <property type="match status" value="1"/>
</dbReference>
<comment type="subcellular location">
    <subcellularLocation>
        <location evidence="1">Membrane</location>
    </subcellularLocation>
</comment>
<evidence type="ECO:0000256" key="5">
    <source>
        <dbReference type="SAM" id="Phobius"/>
    </source>
</evidence>
<feature type="transmembrane region" description="Helical" evidence="5">
    <location>
        <begin position="223"/>
        <end position="247"/>
    </location>
</feature>
<evidence type="ECO:0000313" key="8">
    <source>
        <dbReference type="EnsemblMetazoa" id="CapteP201218"/>
    </source>
</evidence>
<evidence type="ECO:0000313" key="7">
    <source>
        <dbReference type="EMBL" id="ELU01296.1"/>
    </source>
</evidence>
<reference evidence="8" key="3">
    <citation type="submission" date="2015-06" db="UniProtKB">
        <authorList>
            <consortium name="EnsemblMetazoa"/>
        </authorList>
    </citation>
    <scope>IDENTIFICATION</scope>
</reference>
<keyword evidence="4 5" id="KW-0472">Membrane</keyword>
<proteinExistence type="predicted"/>